<dbReference type="PANTHER" id="PTHR11102">
    <property type="entry name" value="SEL-1-LIKE PROTEIN"/>
    <property type="match status" value="1"/>
</dbReference>
<feature type="region of interest" description="Disordered" evidence="2">
    <location>
        <begin position="1747"/>
        <end position="1770"/>
    </location>
</feature>
<feature type="region of interest" description="Disordered" evidence="2">
    <location>
        <begin position="255"/>
        <end position="321"/>
    </location>
</feature>
<dbReference type="Pfam" id="PF08238">
    <property type="entry name" value="Sel1"/>
    <property type="match status" value="4"/>
</dbReference>
<keyword evidence="4" id="KW-1185">Reference proteome</keyword>
<feature type="region of interest" description="Disordered" evidence="2">
    <location>
        <begin position="813"/>
        <end position="833"/>
    </location>
</feature>
<name>K0RSI7_THAOC</name>
<evidence type="ECO:0000256" key="2">
    <source>
        <dbReference type="SAM" id="MobiDB-lite"/>
    </source>
</evidence>
<dbReference type="OMA" id="CHEYNEG"/>
<feature type="region of interest" description="Disordered" evidence="2">
    <location>
        <begin position="1390"/>
        <end position="1429"/>
    </location>
</feature>
<dbReference type="InterPro" id="IPR050767">
    <property type="entry name" value="Sel1_AlgK"/>
</dbReference>
<dbReference type="EMBL" id="AGNL01034329">
    <property type="protein sequence ID" value="EJK55309.1"/>
    <property type="molecule type" value="Genomic_DNA"/>
</dbReference>
<dbReference type="PANTHER" id="PTHR11102:SF160">
    <property type="entry name" value="ERAD-ASSOCIATED E3 UBIQUITIN-PROTEIN LIGASE COMPONENT HRD3"/>
    <property type="match status" value="1"/>
</dbReference>
<feature type="compositionally biased region" description="Low complexity" evidence="2">
    <location>
        <begin position="1412"/>
        <end position="1429"/>
    </location>
</feature>
<feature type="region of interest" description="Disordered" evidence="2">
    <location>
        <begin position="1784"/>
        <end position="1887"/>
    </location>
</feature>
<organism evidence="3 4">
    <name type="scientific">Thalassiosira oceanica</name>
    <name type="common">Marine diatom</name>
    <dbReference type="NCBI Taxonomy" id="159749"/>
    <lineage>
        <taxon>Eukaryota</taxon>
        <taxon>Sar</taxon>
        <taxon>Stramenopiles</taxon>
        <taxon>Ochrophyta</taxon>
        <taxon>Bacillariophyta</taxon>
        <taxon>Coscinodiscophyceae</taxon>
        <taxon>Thalassiosirophycidae</taxon>
        <taxon>Thalassiosirales</taxon>
        <taxon>Thalassiosiraceae</taxon>
        <taxon>Thalassiosira</taxon>
    </lineage>
</organism>
<evidence type="ECO:0000313" key="3">
    <source>
        <dbReference type="EMBL" id="EJK55309.1"/>
    </source>
</evidence>
<comment type="caution">
    <text evidence="3">The sequence shown here is derived from an EMBL/GenBank/DDBJ whole genome shotgun (WGS) entry which is preliminary data.</text>
</comment>
<feature type="compositionally biased region" description="Basic and acidic residues" evidence="2">
    <location>
        <begin position="218"/>
        <end position="231"/>
    </location>
</feature>
<feature type="compositionally biased region" description="Polar residues" evidence="2">
    <location>
        <begin position="1753"/>
        <end position="1762"/>
    </location>
</feature>
<feature type="compositionally biased region" description="Basic and acidic residues" evidence="2">
    <location>
        <begin position="652"/>
        <end position="662"/>
    </location>
</feature>
<dbReference type="InterPro" id="IPR011990">
    <property type="entry name" value="TPR-like_helical_dom_sf"/>
</dbReference>
<dbReference type="SMART" id="SM00671">
    <property type="entry name" value="SEL1"/>
    <property type="match status" value="6"/>
</dbReference>
<sequence>MSCVSLSPLLQGLPAWEVLRLFNPPAQPCTQIHRPPRTSEGLLSRRTPRTTRGTASRVFFLGQGRSGERAEGPAAVSRGDQEHRDAYPGGEGTERGLPASPSKPRGDMGTLHGGDRRRLPSSRPGKPPYTPGTVPPFSRSLEEVEPLTPGGGTFSPAVASSTAPFGPGSGQNPVSHLPTGGACPSDPSDPLSWGGHDGVPPVSPLPPLRNPRRSPPGRTERATRKRAEGSHFDAGSAVAVWNPFVAEIGAVDPAGPAFLGSDPPRQRPAAAPVSPAVDSHATNFEPAPSSRGQHMLLTPGPSSRGPSLLYSKEEEPAKPPRWCDARSKAGGNDALFEHGQVSRLPRSRVFDLHLAVRSEPGGRRLKAARTRRILLDSGDMSLEEEQHQPPAQAVRPPSRRRHRRGADETPTPDSDAARLALVRKRVDARDPVATEFLAYAYYDGDHGLQQDIPRANELWTEAARLGDLNAHFHLGCIYDEGDSVEQDVARGVRHFQHAAIRGHPESRYELGCHEYNEGNYELAVQHWMISSRIGLKESLNEIKDMFMKGYATKAQYAEALKGYQTALEETKSSQREEAKAFLNGNADFTSARSLDGTVIAVILPTRIPSHPTPKTKRGTSSRDSFLGHDCSGDGEPPSRLARTAAAASRDSSTGKRVREDGGGGRAAPRLPLGAPLSQDGFGGRDGRMSTSPFLGPLWEGRRRQMGRSLYRQPDSIPSPPKRLGSAPRPPHLVPSPRRHLISCSRAPKDNAIRAAGRRRGRDSEGPFRLPSAPRGLRGHCLFRLPSSGPTVAEPHRRTSASLLTGVHCPAAKLPPRLERKTETAPAESGALVETTERTGTLLCSICTQGSLELAHTATRPQLGRNHHASTRTRTAATAAQQQSKSHSGSDAPDSGPSASQLGTTPTLRPAILLNQSEDDRMAPPQTPRPPSSSSSRGGQDAPPTKRDSSRRSWRLLDLTCLGSSLQRSTQDFGGLALRRFLIPLRCEIRRETSSCVKAAQPAGTRRVLLESDDDMSLAEAEEQDQPPAAAVPAAGPLPDAVTEEELMNSGHELPHEGYTCPLCCLPLALPAAMHSKFKSCCSKSVCHGCIFASYQRGMGDTCAFCRTPTPDSGAATLVLVRKRVDAKDPLAIEDLAGAYYRGDRGLQQDIPRAIELWTEAARLGDLDAHCKLGFLYFEGKCLEQDVARAVRHWQHAAAQGHPESRFMLGCHEYQNGNHALAVQHWMISAKMGHEVSLNDIKEMFMKAHATKAQYAEALRGYQDALDETKSPQRRIGAPRRESSPGATGSGPKAPPRCPGAIGSTRMRTREGDWVLATSTSSPHREMGMLQDGRALESEKSRGRRRWNIGHPWHALPAVLPGSARTILLTHKAYSGGWRLVKMASGRRAPEPWADRFPSRQHQAAQANRPAEPASLGRSPSPRPSSTVPLLHPPLVRLIVASGRLRPPSASPVSPSPAPTDPRRSPRSPRTCDLPPCKGSACVPGDWPSTCSTCALSLPSRRRSPSRLLFFGPLVDCATCGGLPDGGAPFELCSDEGPRRGRGLAPSPSMGEMSDVLPVLCPTSPPRASTAPVRRRTTPSRGRGIAGSGETTSRMQLSSSRRGGGVELAVPTIRAVCLSSLNPSAGWLATVPRREGPFRLPSALRRFAGTVCSGVLSCSMFPSLVIAAPRSGSTVAEPRRRSSTLPPVGASADSDSASFRPTIGTQGDAKTARRPAAESGALVETTEQIGPLLCSLCTQGSLELAHTATRPQLGRNSAATTTHPHALEGGTAKQVTLRLRAPAPLHLNTAQPHPDQRSSSAGEDDRMAPPQTPRPPSSSSREVGRTPPPTKKCPPLEDLAVIFPCRDTKLPSATWRERGREGGKREEERKTEGRRSQEWSGKAYRKSR</sequence>
<evidence type="ECO:0000313" key="4">
    <source>
        <dbReference type="Proteomes" id="UP000266841"/>
    </source>
</evidence>
<dbReference type="InterPro" id="IPR006597">
    <property type="entry name" value="Sel1-like"/>
</dbReference>
<feature type="region of interest" description="Disordered" evidence="2">
    <location>
        <begin position="607"/>
        <end position="774"/>
    </location>
</feature>
<dbReference type="SUPFAM" id="SSF81901">
    <property type="entry name" value="HCP-like"/>
    <property type="match status" value="2"/>
</dbReference>
<protein>
    <recommendedName>
        <fullName evidence="5">RING-type domain-containing protein</fullName>
    </recommendedName>
</protein>
<proteinExistence type="inferred from homology"/>
<feature type="compositionally biased region" description="Pro residues" evidence="2">
    <location>
        <begin position="125"/>
        <end position="134"/>
    </location>
</feature>
<feature type="region of interest" description="Disordered" evidence="2">
    <location>
        <begin position="26"/>
        <end position="236"/>
    </location>
</feature>
<feature type="compositionally biased region" description="Low complexity" evidence="2">
    <location>
        <begin position="267"/>
        <end position="281"/>
    </location>
</feature>
<feature type="region of interest" description="Disordered" evidence="2">
    <location>
        <begin position="857"/>
        <end position="951"/>
    </location>
</feature>
<dbReference type="Proteomes" id="UP000266841">
    <property type="component" value="Unassembled WGS sequence"/>
</dbReference>
<dbReference type="Gene3D" id="1.25.40.10">
    <property type="entry name" value="Tetratricopeptide repeat domain"/>
    <property type="match status" value="2"/>
</dbReference>
<feature type="compositionally biased region" description="Polar residues" evidence="2">
    <location>
        <begin position="896"/>
        <end position="906"/>
    </location>
</feature>
<feature type="region of interest" description="Disordered" evidence="2">
    <location>
        <begin position="1562"/>
        <end position="1602"/>
    </location>
</feature>
<gene>
    <name evidence="3" type="ORF">THAOC_24970</name>
</gene>
<feature type="compositionally biased region" description="Polar residues" evidence="2">
    <location>
        <begin position="1692"/>
        <end position="1704"/>
    </location>
</feature>
<evidence type="ECO:0000256" key="1">
    <source>
        <dbReference type="ARBA" id="ARBA00038101"/>
    </source>
</evidence>
<feature type="region of interest" description="Disordered" evidence="2">
    <location>
        <begin position="1445"/>
        <end position="1473"/>
    </location>
</feature>
<feature type="region of interest" description="Disordered" evidence="2">
    <location>
        <begin position="1669"/>
        <end position="1721"/>
    </location>
</feature>
<comment type="similarity">
    <text evidence="1">Belongs to the sel-1 family.</text>
</comment>
<feature type="region of interest" description="Disordered" evidence="2">
    <location>
        <begin position="1266"/>
        <end position="1311"/>
    </location>
</feature>
<feature type="compositionally biased region" description="Low complexity" evidence="2">
    <location>
        <begin position="638"/>
        <end position="651"/>
    </location>
</feature>
<feature type="compositionally biased region" description="Basic and acidic residues" evidence="2">
    <location>
        <begin position="311"/>
        <end position="321"/>
    </location>
</feature>
<feature type="compositionally biased region" description="Polar residues" evidence="2">
    <location>
        <begin position="1588"/>
        <end position="1600"/>
    </location>
</feature>
<feature type="region of interest" description="Disordered" evidence="2">
    <location>
        <begin position="378"/>
        <end position="417"/>
    </location>
</feature>
<feature type="compositionally biased region" description="Low complexity" evidence="2">
    <location>
        <begin position="871"/>
        <end position="883"/>
    </location>
</feature>
<feature type="compositionally biased region" description="Basic and acidic residues" evidence="2">
    <location>
        <begin position="1854"/>
        <end position="1876"/>
    </location>
</feature>
<reference evidence="3 4" key="1">
    <citation type="journal article" date="2012" name="Genome Biol.">
        <title>Genome and low-iron response of an oceanic diatom adapted to chronic iron limitation.</title>
        <authorList>
            <person name="Lommer M."/>
            <person name="Specht M."/>
            <person name="Roy A.S."/>
            <person name="Kraemer L."/>
            <person name="Andreson R."/>
            <person name="Gutowska M.A."/>
            <person name="Wolf J."/>
            <person name="Bergner S.V."/>
            <person name="Schilhabel M.B."/>
            <person name="Klostermeier U.C."/>
            <person name="Beiko R.G."/>
            <person name="Rosenstiel P."/>
            <person name="Hippler M."/>
            <person name="Laroche J."/>
        </authorList>
    </citation>
    <scope>NUCLEOTIDE SEQUENCE [LARGE SCALE GENOMIC DNA]</scope>
    <source>
        <strain evidence="3 4">CCMP1005</strain>
    </source>
</reference>
<evidence type="ECO:0008006" key="5">
    <source>
        <dbReference type="Google" id="ProtNLM"/>
    </source>
</evidence>
<accession>K0RSI7</accession>